<dbReference type="InterPro" id="IPR025668">
    <property type="entry name" value="Tnp_DDE_dom"/>
</dbReference>
<feature type="domain" description="Transposase DDE" evidence="1">
    <location>
        <begin position="23"/>
        <end position="129"/>
    </location>
</feature>
<dbReference type="AlphaFoldDB" id="A0A0F9HUS0"/>
<dbReference type="NCBIfam" id="NF033579">
    <property type="entry name" value="transpos_IS5_2"/>
    <property type="match status" value="1"/>
</dbReference>
<dbReference type="PANTHER" id="PTHR34631:SF3">
    <property type="entry name" value="ISSOD12 TRANSPOSASE TNPA_ISSOD12"/>
    <property type="match status" value="1"/>
</dbReference>
<name>A0A0F9HUS0_9ZZZZ</name>
<dbReference type="PANTHER" id="PTHR34631">
    <property type="match status" value="1"/>
</dbReference>
<evidence type="ECO:0000313" key="2">
    <source>
        <dbReference type="EMBL" id="KKM18907.1"/>
    </source>
</evidence>
<proteinExistence type="predicted"/>
<protein>
    <recommendedName>
        <fullName evidence="1">Transposase DDE domain-containing protein</fullName>
    </recommendedName>
</protein>
<dbReference type="EMBL" id="LAZR01014113">
    <property type="protein sequence ID" value="KKM18907.1"/>
    <property type="molecule type" value="Genomic_DNA"/>
</dbReference>
<accession>A0A0F9HUS0</accession>
<dbReference type="InterPro" id="IPR053520">
    <property type="entry name" value="Transposase_Tn903"/>
</dbReference>
<dbReference type="Pfam" id="PF13737">
    <property type="entry name" value="DDE_Tnp_1_5"/>
    <property type="match status" value="1"/>
</dbReference>
<evidence type="ECO:0000259" key="1">
    <source>
        <dbReference type="Pfam" id="PF13737"/>
    </source>
</evidence>
<gene>
    <name evidence="2" type="ORF">LCGC14_1660960</name>
</gene>
<sequence>MSKPSPARYRTTNWSSYTASLRKRGSLLIWLDKDMSWLAPPDSKPGRPAVFSDAAIQFCLTMKVLFKLPLRQTTGMVASLLKMANLDWTVPDYTTLCRRQKTLAVQIPYRRADGPLNLLVDSTGIKFLGDGEWQARKHGVQGRRQWRKVHLAMDTATSDIRAAEFTPSSDGDSPILPELLGQIPEGEEIGTVTADGAYDTRRCHNAIIDRQAIAIIPIRKNGRPWKEDCPAATARNETLRATRHYGRAFWKRWTGYHVRSRIEAKMRCLKAFGERIAARDPDRQTAEIQIRIALINRFSALGTAEIVRVD</sequence>
<dbReference type="InterPro" id="IPR053172">
    <property type="entry name" value="Tn903_transposase"/>
</dbReference>
<reference evidence="2" key="1">
    <citation type="journal article" date="2015" name="Nature">
        <title>Complex archaea that bridge the gap between prokaryotes and eukaryotes.</title>
        <authorList>
            <person name="Spang A."/>
            <person name="Saw J.H."/>
            <person name="Jorgensen S.L."/>
            <person name="Zaremba-Niedzwiedzka K."/>
            <person name="Martijn J."/>
            <person name="Lind A.E."/>
            <person name="van Eijk R."/>
            <person name="Schleper C."/>
            <person name="Guy L."/>
            <person name="Ettema T.J."/>
        </authorList>
    </citation>
    <scope>NUCLEOTIDE SEQUENCE</scope>
</reference>
<comment type="caution">
    <text evidence="2">The sequence shown here is derived from an EMBL/GenBank/DDBJ whole genome shotgun (WGS) entry which is preliminary data.</text>
</comment>
<organism evidence="2">
    <name type="scientific">marine sediment metagenome</name>
    <dbReference type="NCBI Taxonomy" id="412755"/>
    <lineage>
        <taxon>unclassified sequences</taxon>
        <taxon>metagenomes</taxon>
        <taxon>ecological metagenomes</taxon>
    </lineage>
</organism>